<feature type="domain" description="Pilus formation protein N-terminal" evidence="2">
    <location>
        <begin position="25"/>
        <end position="94"/>
    </location>
</feature>
<dbReference type="OrthoDB" id="9815749at2"/>
<dbReference type="Pfam" id="PF13629">
    <property type="entry name" value="T2SS-T3SS_pil_N"/>
    <property type="match status" value="1"/>
</dbReference>
<evidence type="ECO:0000259" key="2">
    <source>
        <dbReference type="Pfam" id="PF13629"/>
    </source>
</evidence>
<gene>
    <name evidence="3" type="ORF">EM6_1594</name>
</gene>
<feature type="chain" id="PRO_5018249261" description="Pilus formation protein N-terminal domain-containing protein" evidence="1">
    <location>
        <begin position="25"/>
        <end position="141"/>
    </location>
</feature>
<dbReference type="AlphaFoldDB" id="A0A3G9G119"/>
<keyword evidence="1" id="KW-0732">Signal</keyword>
<evidence type="ECO:0000313" key="4">
    <source>
        <dbReference type="Proteomes" id="UP000278756"/>
    </source>
</evidence>
<dbReference type="RefSeq" id="WP_126421754.1">
    <property type="nucleotide sequence ID" value="NZ_AP018827.1"/>
</dbReference>
<evidence type="ECO:0000256" key="1">
    <source>
        <dbReference type="SAM" id="SignalP"/>
    </source>
</evidence>
<dbReference type="Proteomes" id="UP000278756">
    <property type="component" value="Chromosome 1"/>
</dbReference>
<protein>
    <recommendedName>
        <fullName evidence="2">Pilus formation protein N-terminal domain-containing protein</fullName>
    </recommendedName>
</protein>
<dbReference type="EMBL" id="AP018827">
    <property type="protein sequence ID" value="BBF81000.1"/>
    <property type="molecule type" value="Genomic_DNA"/>
</dbReference>
<dbReference type="InterPro" id="IPR032789">
    <property type="entry name" value="T2SS-T3SS_pil_N"/>
</dbReference>
<accession>A0A3G9G119</accession>
<feature type="signal peptide" evidence="1">
    <location>
        <begin position="1"/>
        <end position="24"/>
    </location>
</feature>
<reference evidence="4" key="1">
    <citation type="journal article" date="2017" name="Biotechnol. Biofuels">
        <title>Evaluation of environmental bacterial communities as a factor affecting the growth of duckweed Lemna minor.</title>
        <authorList>
            <person name="Ishizawa H."/>
            <person name="Kuroda M."/>
            <person name="Morikawa M."/>
            <person name="Ike M."/>
        </authorList>
    </citation>
    <scope>NUCLEOTIDE SEQUENCE [LARGE SCALE GENOMIC DNA]</scope>
    <source>
        <strain evidence="4">M6</strain>
    </source>
</reference>
<evidence type="ECO:0000313" key="3">
    <source>
        <dbReference type="EMBL" id="BBF81000.1"/>
    </source>
</evidence>
<sequence length="141" mass="14332">MTKQMIMAGCLALTALLSAGAAEAASKIVVEKNHSTRVVLPASAGSVIVGNPEVADVTVVDSRTIYIIGRGFGRSSVSVTDSAGRNIFDADVMVGTPVEGGVTVYKGLKPSTMICSRTCIEQTDGMQSSSSTPAAPPSPAS</sequence>
<organism evidence="3 4">
    <name type="scientific">Asticcacaulis excentricus</name>
    <dbReference type="NCBI Taxonomy" id="78587"/>
    <lineage>
        <taxon>Bacteria</taxon>
        <taxon>Pseudomonadati</taxon>
        <taxon>Pseudomonadota</taxon>
        <taxon>Alphaproteobacteria</taxon>
        <taxon>Caulobacterales</taxon>
        <taxon>Caulobacteraceae</taxon>
        <taxon>Asticcacaulis</taxon>
    </lineage>
</organism>
<reference evidence="4" key="2">
    <citation type="journal article" date="2017" name="Plant Physiol. Biochem.">
        <title>Differential oxidative and antioxidative response of duckweed Lemna minor toward plant growth promoting/inhibiting bacteria.</title>
        <authorList>
            <person name="Ishizawa H."/>
            <person name="Kuroda M."/>
            <person name="Morikawa M."/>
            <person name="Ike M."/>
        </authorList>
    </citation>
    <scope>NUCLEOTIDE SEQUENCE [LARGE SCALE GENOMIC DNA]</scope>
    <source>
        <strain evidence="4">M6</strain>
    </source>
</reference>
<name>A0A3G9G119_9CAUL</name>
<proteinExistence type="predicted"/>